<dbReference type="SMART" id="SM00345">
    <property type="entry name" value="HTH_GNTR"/>
    <property type="match status" value="1"/>
</dbReference>
<keyword evidence="6" id="KW-1185">Reference proteome</keyword>
<dbReference type="AlphaFoldDB" id="Q1YIW2"/>
<dbReference type="InterPro" id="IPR008920">
    <property type="entry name" value="TF_FadR/GntR_C"/>
</dbReference>
<evidence type="ECO:0000256" key="3">
    <source>
        <dbReference type="ARBA" id="ARBA00023163"/>
    </source>
</evidence>
<dbReference type="PANTHER" id="PTHR43537">
    <property type="entry name" value="TRANSCRIPTIONAL REGULATOR, GNTR FAMILY"/>
    <property type="match status" value="1"/>
</dbReference>
<feature type="domain" description="HTH gntR-type" evidence="4">
    <location>
        <begin position="8"/>
        <end position="75"/>
    </location>
</feature>
<dbReference type="CDD" id="cd07377">
    <property type="entry name" value="WHTH_GntR"/>
    <property type="match status" value="1"/>
</dbReference>
<protein>
    <submittedName>
        <fullName evidence="5">Putative regulatory protein</fullName>
    </submittedName>
</protein>
<dbReference type="InterPro" id="IPR036388">
    <property type="entry name" value="WH-like_DNA-bd_sf"/>
</dbReference>
<dbReference type="Pfam" id="PF00392">
    <property type="entry name" value="GntR"/>
    <property type="match status" value="1"/>
</dbReference>
<dbReference type="GO" id="GO:0003677">
    <property type="term" value="F:DNA binding"/>
    <property type="evidence" value="ECO:0007669"/>
    <property type="project" value="UniProtKB-KW"/>
</dbReference>
<evidence type="ECO:0000259" key="4">
    <source>
        <dbReference type="PROSITE" id="PS50949"/>
    </source>
</evidence>
<evidence type="ECO:0000256" key="1">
    <source>
        <dbReference type="ARBA" id="ARBA00023015"/>
    </source>
</evidence>
<comment type="caution">
    <text evidence="5">The sequence shown here is derived from an EMBL/GenBank/DDBJ whole genome shotgun (WGS) entry which is preliminary data.</text>
</comment>
<dbReference type="Gene3D" id="1.10.10.10">
    <property type="entry name" value="Winged helix-like DNA-binding domain superfamily/Winged helix DNA-binding domain"/>
    <property type="match status" value="1"/>
</dbReference>
<dbReference type="BioCyc" id="AURANTIMONAS:SI859A1_01358-MONOMER"/>
<dbReference type="GO" id="GO:0003700">
    <property type="term" value="F:DNA-binding transcription factor activity"/>
    <property type="evidence" value="ECO:0007669"/>
    <property type="project" value="InterPro"/>
</dbReference>
<evidence type="ECO:0000313" key="5">
    <source>
        <dbReference type="EMBL" id="EAS50005.1"/>
    </source>
</evidence>
<dbReference type="PROSITE" id="PS50949">
    <property type="entry name" value="HTH_GNTR"/>
    <property type="match status" value="1"/>
</dbReference>
<organism evidence="5 6">
    <name type="scientific">Aurantimonas manganoxydans (strain ATCC BAA-1229 / DSM 21871 / SI85-9A1)</name>
    <dbReference type="NCBI Taxonomy" id="287752"/>
    <lineage>
        <taxon>Bacteria</taxon>
        <taxon>Pseudomonadati</taxon>
        <taxon>Pseudomonadota</taxon>
        <taxon>Alphaproteobacteria</taxon>
        <taxon>Hyphomicrobiales</taxon>
        <taxon>Aurantimonadaceae</taxon>
        <taxon>Aurantimonas</taxon>
    </lineage>
</organism>
<evidence type="ECO:0000313" key="6">
    <source>
        <dbReference type="Proteomes" id="UP000000321"/>
    </source>
</evidence>
<reference evidence="5 6" key="1">
    <citation type="journal article" date="2008" name="Appl. Environ. Microbiol.">
        <title>Genomic insights into Mn(II) oxidation by the marine alphaproteobacterium Aurantimonas sp. strain SI85-9A1.</title>
        <authorList>
            <person name="Dick G.J."/>
            <person name="Podell S."/>
            <person name="Johnson H.A."/>
            <person name="Rivera-Espinoza Y."/>
            <person name="Bernier-Latmani R."/>
            <person name="McCarthy J.K."/>
            <person name="Torpey J.W."/>
            <person name="Clement B.G."/>
            <person name="Gaasterland T."/>
            <person name="Tebo B.M."/>
        </authorList>
    </citation>
    <scope>NUCLEOTIDE SEQUENCE [LARGE SCALE GENOMIC DNA]</scope>
    <source>
        <strain evidence="5 6">SI85-9A1</strain>
    </source>
</reference>
<dbReference type="SUPFAM" id="SSF46785">
    <property type="entry name" value="Winged helix' DNA-binding domain"/>
    <property type="match status" value="1"/>
</dbReference>
<dbReference type="PANTHER" id="PTHR43537:SF52">
    <property type="entry name" value="FATTY ACID METABOLISM REGULATOR PROTEIN"/>
    <property type="match status" value="1"/>
</dbReference>
<keyword evidence="1" id="KW-0805">Transcription regulation</keyword>
<dbReference type="Pfam" id="PF07729">
    <property type="entry name" value="FCD"/>
    <property type="match status" value="1"/>
</dbReference>
<dbReference type="SMART" id="SM00895">
    <property type="entry name" value="FCD"/>
    <property type="match status" value="1"/>
</dbReference>
<accession>Q1YIW2</accession>
<dbReference type="InterPro" id="IPR011711">
    <property type="entry name" value="GntR_C"/>
</dbReference>
<keyword evidence="2" id="KW-0238">DNA-binding</keyword>
<dbReference type="Proteomes" id="UP000000321">
    <property type="component" value="Unassembled WGS sequence"/>
</dbReference>
<dbReference type="HOGENOM" id="CLU_017584_5_4_5"/>
<sequence length="219" mass="23705">MMAENDSLGAADEAYRFIRDGIVSNRFPEGSRLAEEELARLSGLSRTPVREAIRRLAAEGFAVTKARSSATVASWDGDKVAGLFGTRAVLESYGCALAVRRVTASDIRGLEAMCAAMEELLAGSESDFLKTFSQANTAFHVRLLELSGNEHLLSVAAPMIDLALIMRTYRKFSPDQIRRSCSDHREIAAALSLGDAQWAEAIMKAHILSSVVIATSPAR</sequence>
<proteinExistence type="predicted"/>
<dbReference type="PRINTS" id="PR00035">
    <property type="entry name" value="HTHGNTR"/>
</dbReference>
<dbReference type="Gene3D" id="1.20.120.530">
    <property type="entry name" value="GntR ligand-binding domain-like"/>
    <property type="match status" value="1"/>
</dbReference>
<name>Q1YIW2_AURMS</name>
<gene>
    <name evidence="5" type="ORF">SI859A1_01358</name>
</gene>
<dbReference type="InterPro" id="IPR036390">
    <property type="entry name" value="WH_DNA-bd_sf"/>
</dbReference>
<keyword evidence="3" id="KW-0804">Transcription</keyword>
<dbReference type="InterPro" id="IPR000524">
    <property type="entry name" value="Tscrpt_reg_HTH_GntR"/>
</dbReference>
<evidence type="ECO:0000256" key="2">
    <source>
        <dbReference type="ARBA" id="ARBA00023125"/>
    </source>
</evidence>
<dbReference type="EMBL" id="AAPJ01000003">
    <property type="protein sequence ID" value="EAS50005.1"/>
    <property type="molecule type" value="Genomic_DNA"/>
</dbReference>
<dbReference type="SUPFAM" id="SSF48008">
    <property type="entry name" value="GntR ligand-binding domain-like"/>
    <property type="match status" value="1"/>
</dbReference>